<dbReference type="GO" id="GO:0009697">
    <property type="term" value="P:salicylic acid biosynthetic process"/>
    <property type="evidence" value="ECO:0007669"/>
    <property type="project" value="TreeGrafter"/>
</dbReference>
<evidence type="ECO:0000313" key="8">
    <source>
        <dbReference type="EMBL" id="RZT84281.1"/>
    </source>
</evidence>
<dbReference type="PANTHER" id="PTHR38041:SF2">
    <property type="entry name" value="SECRETED CHORISMATE MUTASE"/>
    <property type="match status" value="1"/>
</dbReference>
<evidence type="ECO:0000313" key="9">
    <source>
        <dbReference type="Proteomes" id="UP000291591"/>
    </source>
</evidence>
<feature type="domain" description="Chorismate mutase" evidence="7">
    <location>
        <begin position="34"/>
        <end position="126"/>
    </location>
</feature>
<dbReference type="UniPathway" id="UPA00120">
    <property type="reaction ID" value="UER00203"/>
</dbReference>
<dbReference type="EMBL" id="SHKL01000001">
    <property type="protein sequence ID" value="RZT84281.1"/>
    <property type="molecule type" value="Genomic_DNA"/>
</dbReference>
<comment type="pathway">
    <text evidence="1">Metabolic intermediate biosynthesis; prephenate biosynthesis; prephenate from chorismate: step 1/1.</text>
</comment>
<dbReference type="GO" id="GO:0046417">
    <property type="term" value="P:chorismate metabolic process"/>
    <property type="evidence" value="ECO:0007669"/>
    <property type="project" value="InterPro"/>
</dbReference>
<proteinExistence type="predicted"/>
<name>A0A4Q7UU01_PSEST</name>
<evidence type="ECO:0000256" key="3">
    <source>
        <dbReference type="ARBA" id="ARBA00022729"/>
    </source>
</evidence>
<dbReference type="Gene3D" id="1.20.59.10">
    <property type="entry name" value="Chorismate mutase"/>
    <property type="match status" value="1"/>
</dbReference>
<dbReference type="InterPro" id="IPR002701">
    <property type="entry name" value="CM_II_prokaryot"/>
</dbReference>
<organism evidence="8 9">
    <name type="scientific">Pseudonocardia sediminis</name>
    <dbReference type="NCBI Taxonomy" id="1397368"/>
    <lineage>
        <taxon>Bacteria</taxon>
        <taxon>Bacillati</taxon>
        <taxon>Actinomycetota</taxon>
        <taxon>Actinomycetes</taxon>
        <taxon>Pseudonocardiales</taxon>
        <taxon>Pseudonocardiaceae</taxon>
        <taxon>Pseudonocardia</taxon>
    </lineage>
</organism>
<dbReference type="GO" id="GO:0004106">
    <property type="term" value="F:chorismate mutase activity"/>
    <property type="evidence" value="ECO:0007669"/>
    <property type="project" value="UniProtKB-EC"/>
</dbReference>
<dbReference type="PROSITE" id="PS51168">
    <property type="entry name" value="CHORISMATE_MUT_2"/>
    <property type="match status" value="1"/>
</dbReference>
<accession>A0A4Q7UU01</accession>
<sequence length="204" mass="20842">MHGVVTRLLVILAMVSTVGACAGGPPAAPTTGPPPSAPAAVPSPPPAPTAGLTGLTHLAARRIALSDTVAAAKFGTPTPIEDPVREQQVVDAAGAAAARDGLDPAGTQAFFRDQIEASKVVQRGLFRLWADRADLRPRARPGLAAVRPELDRIGAEMVTQLRVTTPARTAESCPAELSSDAASVGSDALHREALGVALRSVCRG</sequence>
<feature type="signal peptide" evidence="6">
    <location>
        <begin position="1"/>
        <end position="22"/>
    </location>
</feature>
<evidence type="ECO:0000256" key="2">
    <source>
        <dbReference type="ARBA" id="ARBA00012404"/>
    </source>
</evidence>
<protein>
    <recommendedName>
        <fullName evidence="2">chorismate mutase</fullName>
        <ecNumber evidence="2">5.4.99.5</ecNumber>
    </recommendedName>
</protein>
<dbReference type="Proteomes" id="UP000291591">
    <property type="component" value="Unassembled WGS sequence"/>
</dbReference>
<dbReference type="InterPro" id="IPR036979">
    <property type="entry name" value="CM_dom_sf"/>
</dbReference>
<dbReference type="InterPro" id="IPR008240">
    <property type="entry name" value="Chorismate_mutase_periplasmic"/>
</dbReference>
<dbReference type="SUPFAM" id="SSF48600">
    <property type="entry name" value="Chorismate mutase II"/>
    <property type="match status" value="1"/>
</dbReference>
<evidence type="ECO:0000259" key="7">
    <source>
        <dbReference type="PROSITE" id="PS51168"/>
    </source>
</evidence>
<dbReference type="RefSeq" id="WP_242622916.1">
    <property type="nucleotide sequence ID" value="NZ_SHKL01000001.1"/>
</dbReference>
<dbReference type="PROSITE" id="PS51257">
    <property type="entry name" value="PROKAR_LIPOPROTEIN"/>
    <property type="match status" value="1"/>
</dbReference>
<dbReference type="EC" id="5.4.99.5" evidence="2"/>
<dbReference type="InterPro" id="IPR051331">
    <property type="entry name" value="Chorismate_mutase-related"/>
</dbReference>
<keyword evidence="9" id="KW-1185">Reference proteome</keyword>
<dbReference type="PANTHER" id="PTHR38041">
    <property type="entry name" value="CHORISMATE MUTASE"/>
    <property type="match status" value="1"/>
</dbReference>
<feature type="compositionally biased region" description="Pro residues" evidence="5">
    <location>
        <begin position="26"/>
        <end position="48"/>
    </location>
</feature>
<comment type="caution">
    <text evidence="8">The sequence shown here is derived from an EMBL/GenBank/DDBJ whole genome shotgun (WGS) entry which is preliminary data.</text>
</comment>
<feature type="chain" id="PRO_5038708585" description="chorismate mutase" evidence="6">
    <location>
        <begin position="23"/>
        <end position="204"/>
    </location>
</feature>
<feature type="region of interest" description="Disordered" evidence="5">
    <location>
        <begin position="24"/>
        <end position="52"/>
    </location>
</feature>
<evidence type="ECO:0000256" key="6">
    <source>
        <dbReference type="SAM" id="SignalP"/>
    </source>
</evidence>
<gene>
    <name evidence="8" type="ORF">EV383_1119</name>
</gene>
<dbReference type="Pfam" id="PF01817">
    <property type="entry name" value="CM_2"/>
    <property type="match status" value="1"/>
</dbReference>
<dbReference type="NCBIfam" id="TIGR01806">
    <property type="entry name" value="CM_mono2"/>
    <property type="match status" value="1"/>
</dbReference>
<keyword evidence="4" id="KW-0413">Isomerase</keyword>
<dbReference type="AlphaFoldDB" id="A0A4Q7UU01"/>
<evidence type="ECO:0000256" key="1">
    <source>
        <dbReference type="ARBA" id="ARBA00004817"/>
    </source>
</evidence>
<dbReference type="SMART" id="SM00830">
    <property type="entry name" value="CM_2"/>
    <property type="match status" value="1"/>
</dbReference>
<evidence type="ECO:0000256" key="4">
    <source>
        <dbReference type="ARBA" id="ARBA00023235"/>
    </source>
</evidence>
<keyword evidence="3 6" id="KW-0732">Signal</keyword>
<dbReference type="InterPro" id="IPR036263">
    <property type="entry name" value="Chorismate_II_sf"/>
</dbReference>
<evidence type="ECO:0000256" key="5">
    <source>
        <dbReference type="SAM" id="MobiDB-lite"/>
    </source>
</evidence>
<reference evidence="8 9" key="1">
    <citation type="submission" date="2019-02" db="EMBL/GenBank/DDBJ databases">
        <title>Sequencing the genomes of 1000 actinobacteria strains.</title>
        <authorList>
            <person name="Klenk H.-P."/>
        </authorList>
    </citation>
    <scope>NUCLEOTIDE SEQUENCE [LARGE SCALE GENOMIC DNA]</scope>
    <source>
        <strain evidence="8 9">DSM 45779</strain>
    </source>
</reference>